<comment type="caution">
    <text evidence="1">The sequence shown here is derived from an EMBL/GenBank/DDBJ whole genome shotgun (WGS) entry which is preliminary data.</text>
</comment>
<name>A0AA88HBM3_ARTSF</name>
<gene>
    <name evidence="1" type="ORF">QYM36_018967</name>
</gene>
<sequence length="127" mass="14448">MRNFQLNILALSVVKWTGSGKKQLDNQCANIYSGPETRLKKGFAFMMTRETLRSLLKWTLISSRILVARFLGRWAKLPVLFCYAPKNFVEIECKVEFYETLQSVVNSILKLDTTLVLGDLNAVVGND</sequence>
<dbReference type="EMBL" id="JAVRJZ010000372">
    <property type="protein sequence ID" value="KAK2702422.1"/>
    <property type="molecule type" value="Genomic_DNA"/>
</dbReference>
<reference evidence="1" key="1">
    <citation type="submission" date="2023-07" db="EMBL/GenBank/DDBJ databases">
        <title>Chromosome-level genome assembly of Artemia franciscana.</title>
        <authorList>
            <person name="Jo E."/>
        </authorList>
    </citation>
    <scope>NUCLEOTIDE SEQUENCE</scope>
    <source>
        <tissue evidence="1">Whole body</tissue>
    </source>
</reference>
<evidence type="ECO:0008006" key="3">
    <source>
        <dbReference type="Google" id="ProtNLM"/>
    </source>
</evidence>
<keyword evidence="2" id="KW-1185">Reference proteome</keyword>
<dbReference type="Gene3D" id="3.60.10.10">
    <property type="entry name" value="Endonuclease/exonuclease/phosphatase"/>
    <property type="match status" value="1"/>
</dbReference>
<evidence type="ECO:0000313" key="2">
    <source>
        <dbReference type="Proteomes" id="UP001187531"/>
    </source>
</evidence>
<dbReference type="AlphaFoldDB" id="A0AA88HBM3"/>
<organism evidence="1 2">
    <name type="scientific">Artemia franciscana</name>
    <name type="common">Brine shrimp</name>
    <name type="synonym">Artemia sanfranciscana</name>
    <dbReference type="NCBI Taxonomy" id="6661"/>
    <lineage>
        <taxon>Eukaryota</taxon>
        <taxon>Metazoa</taxon>
        <taxon>Ecdysozoa</taxon>
        <taxon>Arthropoda</taxon>
        <taxon>Crustacea</taxon>
        <taxon>Branchiopoda</taxon>
        <taxon>Anostraca</taxon>
        <taxon>Artemiidae</taxon>
        <taxon>Artemia</taxon>
    </lineage>
</organism>
<dbReference type="Proteomes" id="UP001187531">
    <property type="component" value="Unassembled WGS sequence"/>
</dbReference>
<dbReference type="SUPFAM" id="SSF56219">
    <property type="entry name" value="DNase I-like"/>
    <property type="match status" value="1"/>
</dbReference>
<accession>A0AA88HBM3</accession>
<evidence type="ECO:0000313" key="1">
    <source>
        <dbReference type="EMBL" id="KAK2702422.1"/>
    </source>
</evidence>
<dbReference type="InterPro" id="IPR036691">
    <property type="entry name" value="Endo/exonu/phosph_ase_sf"/>
</dbReference>
<protein>
    <recommendedName>
        <fullName evidence="3">Endonuclease/exonuclease/phosphatase domain-containing protein</fullName>
    </recommendedName>
</protein>
<proteinExistence type="predicted"/>